<evidence type="ECO:0000313" key="3">
    <source>
        <dbReference type="Proteomes" id="UP000001568"/>
    </source>
</evidence>
<accession>A4S9Z9</accession>
<feature type="region of interest" description="Disordered" evidence="1">
    <location>
        <begin position="1"/>
        <end position="125"/>
    </location>
</feature>
<proteinExistence type="predicted"/>
<dbReference type="HOGENOM" id="CLU_583167_0_0_1"/>
<dbReference type="AlphaFoldDB" id="A4S9Z9"/>
<sequence length="469" mass="49401">MSLDASSFYAKKGGAVDSSDDETEGPGASGRGAPGKIMIEIKPLSAMTNAKTNEKPLDAFSFAPPPRARMSARVDAVEGVNADSNATSTTDRPENEAPGTSAAVDVAKDGSDEAQTTKRGGLSQLTRDLEAFTTMTASKSVAAPTRSTPRPKPLAVDPYDMLDAIVGTPTADSSGIDSVTVDRHHTSSPPSRSSLQNRELNALNGRGGGREHEGRTSNRSIGGGSTSGVVSPRGGVSRGSFGAESSAFYEELAQISLPDTDTINPQREFNRGVELFDANKLSEALFAFVAGAVNAVHSGDPIALRCAAYATTCKILRDCSTFLAGNVSECARLTRHLVALPRVEDRHRRASLRFASAKNFKVGNAGVAGEMIKELMSITSSSNWGNLEAMLAQCEMRGQRTDDVPETEDPKKMCAATLESIPKSANGIECKACGALHSTKAAFETGQCVICRSTLAGTRQNTRAEASWF</sequence>
<protein>
    <submittedName>
        <fullName evidence="2">Uncharacterized protein</fullName>
    </submittedName>
</protein>
<dbReference type="EMBL" id="CP000597">
    <property type="protein sequence ID" value="ABP00576.1"/>
    <property type="molecule type" value="Genomic_DNA"/>
</dbReference>
<feature type="compositionally biased region" description="Low complexity" evidence="1">
    <location>
        <begin position="227"/>
        <end position="237"/>
    </location>
</feature>
<dbReference type="OMA" id="YATTCKI"/>
<organism evidence="2 3">
    <name type="scientific">Ostreococcus lucimarinus (strain CCE9901)</name>
    <dbReference type="NCBI Taxonomy" id="436017"/>
    <lineage>
        <taxon>Eukaryota</taxon>
        <taxon>Viridiplantae</taxon>
        <taxon>Chlorophyta</taxon>
        <taxon>Mamiellophyceae</taxon>
        <taxon>Mamiellales</taxon>
        <taxon>Bathycoccaceae</taxon>
        <taxon>Ostreococcus</taxon>
    </lineage>
</organism>
<dbReference type="KEGG" id="olu:OSTLU_28375"/>
<dbReference type="RefSeq" id="XP_001422259.1">
    <property type="nucleotide sequence ID" value="XM_001422222.1"/>
</dbReference>
<evidence type="ECO:0000313" key="2">
    <source>
        <dbReference type="EMBL" id="ABP00576.1"/>
    </source>
</evidence>
<feature type="region of interest" description="Disordered" evidence="1">
    <location>
        <begin position="170"/>
        <end position="237"/>
    </location>
</feature>
<keyword evidence="3" id="KW-1185">Reference proteome</keyword>
<reference evidence="2 3" key="1">
    <citation type="journal article" date="2007" name="Proc. Natl. Acad. Sci. U.S.A.">
        <title>The tiny eukaryote Ostreococcus provides genomic insights into the paradox of plankton speciation.</title>
        <authorList>
            <person name="Palenik B."/>
            <person name="Grimwood J."/>
            <person name="Aerts A."/>
            <person name="Rouze P."/>
            <person name="Salamov A."/>
            <person name="Putnam N."/>
            <person name="Dupont C."/>
            <person name="Jorgensen R."/>
            <person name="Derelle E."/>
            <person name="Rombauts S."/>
            <person name="Zhou K."/>
            <person name="Otillar R."/>
            <person name="Merchant S.S."/>
            <person name="Podell S."/>
            <person name="Gaasterland T."/>
            <person name="Napoli C."/>
            <person name="Gendler K."/>
            <person name="Manuell A."/>
            <person name="Tai V."/>
            <person name="Vallon O."/>
            <person name="Piganeau G."/>
            <person name="Jancek S."/>
            <person name="Heijde M."/>
            <person name="Jabbari K."/>
            <person name="Bowler C."/>
            <person name="Lohr M."/>
            <person name="Robbens S."/>
            <person name="Werner G."/>
            <person name="Dubchak I."/>
            <person name="Pazour G.J."/>
            <person name="Ren Q."/>
            <person name="Paulsen I."/>
            <person name="Delwiche C."/>
            <person name="Schmutz J."/>
            <person name="Rokhsar D."/>
            <person name="Van de Peer Y."/>
            <person name="Moreau H."/>
            <person name="Grigoriev I.V."/>
        </authorList>
    </citation>
    <scope>NUCLEOTIDE SEQUENCE [LARGE SCALE GENOMIC DNA]</scope>
    <source>
        <strain evidence="2 3">CCE9901</strain>
    </source>
</reference>
<dbReference type="GeneID" id="5006213"/>
<dbReference type="Gramene" id="ABP00576">
    <property type="protein sequence ID" value="ABP00576"/>
    <property type="gene ID" value="OSTLU_28375"/>
</dbReference>
<name>A4S9Z9_OSTLU</name>
<evidence type="ECO:0000256" key="1">
    <source>
        <dbReference type="SAM" id="MobiDB-lite"/>
    </source>
</evidence>
<dbReference type="OrthoDB" id="10496566at2759"/>
<gene>
    <name evidence="2" type="ORF">OSTLU_28375</name>
</gene>
<dbReference type="Proteomes" id="UP000001568">
    <property type="component" value="Chromosome 17"/>
</dbReference>
<feature type="region of interest" description="Disordered" evidence="1">
    <location>
        <begin position="137"/>
        <end position="156"/>
    </location>
</feature>
<feature type="compositionally biased region" description="Polar residues" evidence="1">
    <location>
        <begin position="113"/>
        <end position="125"/>
    </location>
</feature>